<accession>A0A5C6W1R6</accession>
<dbReference type="RefSeq" id="WP_146948235.1">
    <property type="nucleotide sequence ID" value="NZ_VOQF01000005.1"/>
</dbReference>
<dbReference type="InterPro" id="IPR038719">
    <property type="entry name" value="Phycobilisome_asu/bsu_sf"/>
</dbReference>
<protein>
    <submittedName>
        <fullName evidence="1">Uncharacterized protein</fullName>
    </submittedName>
</protein>
<proteinExistence type="predicted"/>
<evidence type="ECO:0000313" key="2">
    <source>
        <dbReference type="Proteomes" id="UP000321363"/>
    </source>
</evidence>
<reference evidence="1 2" key="1">
    <citation type="journal article" date="2005" name="Int. J. Syst. Evol. Microbiol.">
        <title>Bacillus litoralis sp. nov., isolated from a tidal flat of the Yellow Sea in Korea.</title>
        <authorList>
            <person name="Yoon J.H."/>
            <person name="Oh T.K."/>
        </authorList>
    </citation>
    <scope>NUCLEOTIDE SEQUENCE [LARGE SCALE GENOMIC DNA]</scope>
    <source>
        <strain evidence="1 2">SW-211</strain>
    </source>
</reference>
<organism evidence="1 2">
    <name type="scientific">Metabacillus litoralis</name>
    <dbReference type="NCBI Taxonomy" id="152268"/>
    <lineage>
        <taxon>Bacteria</taxon>
        <taxon>Bacillati</taxon>
        <taxon>Bacillota</taxon>
        <taxon>Bacilli</taxon>
        <taxon>Bacillales</taxon>
        <taxon>Bacillaceae</taxon>
        <taxon>Metabacillus</taxon>
    </lineage>
</organism>
<keyword evidence="2" id="KW-1185">Reference proteome</keyword>
<dbReference type="OrthoDB" id="2376384at2"/>
<name>A0A5C6W1R6_9BACI</name>
<dbReference type="Proteomes" id="UP000321363">
    <property type="component" value="Unassembled WGS sequence"/>
</dbReference>
<dbReference type="EMBL" id="VOQF01000005">
    <property type="protein sequence ID" value="TXC91286.1"/>
    <property type="molecule type" value="Genomic_DNA"/>
</dbReference>
<dbReference type="Gene3D" id="1.10.490.20">
    <property type="entry name" value="Phycocyanins"/>
    <property type="match status" value="1"/>
</dbReference>
<sequence>MKQEDVAKVIEEVVEGIYKAYPMLEEKYGKLGREKCIEDNYHHFKHLDTAYTLNESKIFTDYAIWLNNILTSRGMKEEHLIDNFERIHASLQNFDDKEASSYREYLASAISELHNEKIRKVN</sequence>
<comment type="caution">
    <text evidence="1">The sequence shown here is derived from an EMBL/GenBank/DDBJ whole genome shotgun (WGS) entry which is preliminary data.</text>
</comment>
<evidence type="ECO:0000313" key="1">
    <source>
        <dbReference type="EMBL" id="TXC91286.1"/>
    </source>
</evidence>
<gene>
    <name evidence="1" type="ORF">FS935_10345</name>
</gene>
<dbReference type="AlphaFoldDB" id="A0A5C6W1R6"/>